<keyword evidence="1" id="KW-0472">Membrane</keyword>
<keyword evidence="1" id="KW-1133">Transmembrane helix</keyword>
<dbReference type="AlphaFoldDB" id="A0A1T5H0C4"/>
<evidence type="ECO:0000256" key="1">
    <source>
        <dbReference type="SAM" id="Phobius"/>
    </source>
</evidence>
<evidence type="ECO:0000313" key="2">
    <source>
        <dbReference type="EMBL" id="SKC14146.1"/>
    </source>
</evidence>
<dbReference type="EMBL" id="FUYM01000026">
    <property type="protein sequence ID" value="SKC14146.1"/>
    <property type="molecule type" value="Genomic_DNA"/>
</dbReference>
<dbReference type="Proteomes" id="UP000189818">
    <property type="component" value="Unassembled WGS sequence"/>
</dbReference>
<feature type="transmembrane region" description="Helical" evidence="1">
    <location>
        <begin position="20"/>
        <end position="39"/>
    </location>
</feature>
<proteinExistence type="predicted"/>
<dbReference type="OrthoDB" id="9181968at2"/>
<sequence>MADSNVTGGTRRELTKYRVTFAAAVIGLAVAGWMFQAAYEQHIKVLQIGDDTGQRLQMRGLNHDQEGAEHEQR</sequence>
<dbReference type="RefSeq" id="WP_139385167.1">
    <property type="nucleotide sequence ID" value="NZ_FUYM01000026.1"/>
</dbReference>
<name>A0A1T5H0C4_9SPHN</name>
<keyword evidence="1" id="KW-0812">Transmembrane</keyword>
<accession>A0A1T5H0C4</accession>
<evidence type="ECO:0000313" key="3">
    <source>
        <dbReference type="Proteomes" id="UP000189818"/>
    </source>
</evidence>
<gene>
    <name evidence="2" type="ORF">SAMN06295920_12615</name>
</gene>
<protein>
    <submittedName>
        <fullName evidence="2">Uncharacterized protein</fullName>
    </submittedName>
</protein>
<dbReference type="STRING" id="439228.SAMN06295920_12615"/>
<keyword evidence="3" id="KW-1185">Reference proteome</keyword>
<organism evidence="2 3">
    <name type="scientific">Rhizorhabdus histidinilytica</name>
    <dbReference type="NCBI Taxonomy" id="439228"/>
    <lineage>
        <taxon>Bacteria</taxon>
        <taxon>Pseudomonadati</taxon>
        <taxon>Pseudomonadota</taxon>
        <taxon>Alphaproteobacteria</taxon>
        <taxon>Sphingomonadales</taxon>
        <taxon>Sphingomonadaceae</taxon>
        <taxon>Rhizorhabdus</taxon>
    </lineage>
</organism>
<reference evidence="3" key="1">
    <citation type="submission" date="2017-02" db="EMBL/GenBank/DDBJ databases">
        <authorList>
            <person name="Varghese N."/>
            <person name="Submissions S."/>
        </authorList>
    </citation>
    <scope>NUCLEOTIDE SEQUENCE [LARGE SCALE GENOMIC DNA]</scope>
    <source>
        <strain evidence="3">UM2</strain>
    </source>
</reference>